<feature type="transmembrane region" description="Helical" evidence="6">
    <location>
        <begin position="579"/>
        <end position="602"/>
    </location>
</feature>
<dbReference type="GO" id="GO:0043184">
    <property type="term" value="F:vascular endothelial growth factor receptor 2 binding"/>
    <property type="evidence" value="ECO:0007669"/>
    <property type="project" value="TreeGrafter"/>
</dbReference>
<dbReference type="PANTHER" id="PTHR45889">
    <property type="entry name" value="IG-LIKE DOMAIN-CONTAINING PROTEIN"/>
    <property type="match status" value="1"/>
</dbReference>
<dbReference type="CDD" id="cd00098">
    <property type="entry name" value="IgC1"/>
    <property type="match status" value="1"/>
</dbReference>
<feature type="domain" description="Ig-like" evidence="8">
    <location>
        <begin position="259"/>
        <end position="335"/>
    </location>
</feature>
<evidence type="ECO:0000256" key="1">
    <source>
        <dbReference type="ARBA" id="ARBA00004167"/>
    </source>
</evidence>
<dbReference type="PANTHER" id="PTHR45889:SF3">
    <property type="entry name" value="CELL ADHESION MOLECULE 4"/>
    <property type="match status" value="1"/>
</dbReference>
<dbReference type="GO" id="GO:0061041">
    <property type="term" value="P:regulation of wound healing"/>
    <property type="evidence" value="ECO:0007669"/>
    <property type="project" value="TreeGrafter"/>
</dbReference>
<dbReference type="Pfam" id="PF08205">
    <property type="entry name" value="C2-set_2"/>
    <property type="match status" value="1"/>
</dbReference>
<dbReference type="InterPro" id="IPR013783">
    <property type="entry name" value="Ig-like_fold"/>
</dbReference>
<evidence type="ECO:0000256" key="4">
    <source>
        <dbReference type="ARBA" id="ARBA00023136"/>
    </source>
</evidence>
<feature type="chain" id="PRO_5043888943" description="Ig-like domain-containing protein" evidence="7">
    <location>
        <begin position="26"/>
        <end position="653"/>
    </location>
</feature>
<keyword evidence="5" id="KW-1015">Disulfide bond</keyword>
<feature type="domain" description="Ig-like" evidence="8">
    <location>
        <begin position="147"/>
        <end position="252"/>
    </location>
</feature>
<dbReference type="Pfam" id="PF13895">
    <property type="entry name" value="Ig_2"/>
    <property type="match status" value="2"/>
</dbReference>
<keyword evidence="4 6" id="KW-0472">Membrane</keyword>
<dbReference type="GO" id="GO:0044291">
    <property type="term" value="C:cell-cell contact zone"/>
    <property type="evidence" value="ECO:0007669"/>
    <property type="project" value="TreeGrafter"/>
</dbReference>
<keyword evidence="3 6" id="KW-1133">Transmembrane helix</keyword>
<dbReference type="InterPro" id="IPR007110">
    <property type="entry name" value="Ig-like_dom"/>
</dbReference>
<dbReference type="PROSITE" id="PS50835">
    <property type="entry name" value="IG_LIKE"/>
    <property type="match status" value="5"/>
</dbReference>
<dbReference type="GO" id="GO:0016020">
    <property type="term" value="C:membrane"/>
    <property type="evidence" value="ECO:0007669"/>
    <property type="project" value="UniProtKB-SubCell"/>
</dbReference>
<keyword evidence="2 6" id="KW-0812">Transmembrane</keyword>
<dbReference type="SUPFAM" id="SSF48726">
    <property type="entry name" value="Immunoglobulin"/>
    <property type="match status" value="4"/>
</dbReference>
<evidence type="ECO:0000256" key="3">
    <source>
        <dbReference type="ARBA" id="ARBA00022989"/>
    </source>
</evidence>
<evidence type="ECO:0000313" key="10">
    <source>
        <dbReference type="Proteomes" id="UP001311232"/>
    </source>
</evidence>
<organism evidence="9 10">
    <name type="scientific">Crenichthys baileyi</name>
    <name type="common">White River springfish</name>
    <dbReference type="NCBI Taxonomy" id="28760"/>
    <lineage>
        <taxon>Eukaryota</taxon>
        <taxon>Metazoa</taxon>
        <taxon>Chordata</taxon>
        <taxon>Craniata</taxon>
        <taxon>Vertebrata</taxon>
        <taxon>Euteleostomi</taxon>
        <taxon>Actinopterygii</taxon>
        <taxon>Neopterygii</taxon>
        <taxon>Teleostei</taxon>
        <taxon>Neoteleostei</taxon>
        <taxon>Acanthomorphata</taxon>
        <taxon>Ovalentaria</taxon>
        <taxon>Atherinomorphae</taxon>
        <taxon>Cyprinodontiformes</taxon>
        <taxon>Goodeidae</taxon>
        <taxon>Crenichthys</taxon>
    </lineage>
</organism>
<dbReference type="AlphaFoldDB" id="A0AAV9RTI6"/>
<dbReference type="Pfam" id="PF13927">
    <property type="entry name" value="Ig_3"/>
    <property type="match status" value="1"/>
</dbReference>
<feature type="signal peptide" evidence="7">
    <location>
        <begin position="1"/>
        <end position="25"/>
    </location>
</feature>
<evidence type="ECO:0000256" key="5">
    <source>
        <dbReference type="ARBA" id="ARBA00023157"/>
    </source>
</evidence>
<keyword evidence="10" id="KW-1185">Reference proteome</keyword>
<dbReference type="SMART" id="SM00409">
    <property type="entry name" value="IG"/>
    <property type="match status" value="5"/>
</dbReference>
<dbReference type="GO" id="GO:0007156">
    <property type="term" value="P:homophilic cell adhesion via plasma membrane adhesion molecules"/>
    <property type="evidence" value="ECO:0007669"/>
    <property type="project" value="TreeGrafter"/>
</dbReference>
<feature type="domain" description="Ig-like" evidence="8">
    <location>
        <begin position="346"/>
        <end position="425"/>
    </location>
</feature>
<keyword evidence="7" id="KW-0732">Signal</keyword>
<dbReference type="InterPro" id="IPR013162">
    <property type="entry name" value="CD80_C2-set"/>
</dbReference>
<evidence type="ECO:0000259" key="8">
    <source>
        <dbReference type="PROSITE" id="PS50835"/>
    </source>
</evidence>
<dbReference type="InterPro" id="IPR003598">
    <property type="entry name" value="Ig_sub2"/>
</dbReference>
<feature type="domain" description="Ig-like" evidence="8">
    <location>
        <begin position="432"/>
        <end position="521"/>
    </location>
</feature>
<evidence type="ECO:0000313" key="9">
    <source>
        <dbReference type="EMBL" id="KAK5612356.1"/>
    </source>
</evidence>
<comment type="caution">
    <text evidence="9">The sequence shown here is derived from an EMBL/GenBank/DDBJ whole genome shotgun (WGS) entry which is preliminary data.</text>
</comment>
<reference evidence="9 10" key="1">
    <citation type="submission" date="2021-06" db="EMBL/GenBank/DDBJ databases">
        <authorList>
            <person name="Palmer J.M."/>
        </authorList>
    </citation>
    <scope>NUCLEOTIDE SEQUENCE [LARGE SCALE GENOMIC DNA]</scope>
    <source>
        <strain evidence="9 10">MEX-2019</strain>
        <tissue evidence="9">Muscle</tissue>
    </source>
</reference>
<dbReference type="Proteomes" id="UP001311232">
    <property type="component" value="Unassembled WGS sequence"/>
</dbReference>
<dbReference type="InterPro" id="IPR036179">
    <property type="entry name" value="Ig-like_dom_sf"/>
</dbReference>
<proteinExistence type="predicted"/>
<dbReference type="SMART" id="SM00408">
    <property type="entry name" value="IGc2"/>
    <property type="match status" value="4"/>
</dbReference>
<feature type="domain" description="Ig-like" evidence="8">
    <location>
        <begin position="25"/>
        <end position="142"/>
    </location>
</feature>
<comment type="subcellular location">
    <subcellularLocation>
        <location evidence="1">Membrane</location>
        <topology evidence="1">Single-pass membrane protein</topology>
    </subcellularLocation>
</comment>
<dbReference type="InterPro" id="IPR003599">
    <property type="entry name" value="Ig_sub"/>
</dbReference>
<name>A0AAV9RTI6_9TELE</name>
<dbReference type="EMBL" id="JAHHUM010001444">
    <property type="protein sequence ID" value="KAK5612356.1"/>
    <property type="molecule type" value="Genomic_DNA"/>
</dbReference>
<dbReference type="GO" id="GO:0035020">
    <property type="term" value="P:regulation of Rac protein signal transduction"/>
    <property type="evidence" value="ECO:0007669"/>
    <property type="project" value="TreeGrafter"/>
</dbReference>
<sequence>MAVRHAASLLLLGLLALLHTWGARAAVEVTMKDKVEAFLGDAAQITCMLTSDDGISGSGGMIIEWFYVKSSGYSQKIYHQESLHHTVEKNTPYTDRITVKNIGTSGEVVLTIRDVQLSDQMEFICHVKSLTDGTGEGRTQLRVFKTPDFPTIEGVKNGISVADPPSKIGSCEVKNGYPKPNITWYRDNMPLRNIPDVVDVEHTVTYESSGLFSVTSVLTMKVKKEDKNATFYCEARYLVPGTEKMTETEHINITVFYPPTAVNMLVDSPKGKIREGDTVELHCSSDGNSPSQEFTIKKDSQKLGETTAVLEKVTRLKSGVYECTVVDLDTYEELSTNTTVFVNYLDEAVIEPKETALVDQKKEFTASCNALSSLHTNTMWLKNGKEVSKGHHLSLKDVTYDHAGTYICVVTVPEIPGMQTNASLQVNVQGPPEITEKDFNEKETAEKDVELSCHVRGYPSPKITWTTSDGKVISSASQTKTEVGAKSVVKVKVTSDMTVFCNSSNDFGTDSVTYNIKATITKHTTTPATTTTTISTTSIAAANTIINTSTTTNAASPRSTVKAEIAKPSEKGKQGSNGVVIAVIIICILLLAILGSVLYFLYKKGKICNRSGKQDFTKEKSSKDKIMVEMKSDNTEEAILLGVNGEKQLPSDQ</sequence>
<evidence type="ECO:0000256" key="2">
    <source>
        <dbReference type="ARBA" id="ARBA00022692"/>
    </source>
</evidence>
<protein>
    <recommendedName>
        <fullName evidence="8">Ig-like domain-containing protein</fullName>
    </recommendedName>
</protein>
<evidence type="ECO:0000256" key="6">
    <source>
        <dbReference type="SAM" id="Phobius"/>
    </source>
</evidence>
<dbReference type="Gene3D" id="2.60.40.10">
    <property type="entry name" value="Immunoglobulins"/>
    <property type="match status" value="5"/>
</dbReference>
<dbReference type="Pfam" id="PF07686">
    <property type="entry name" value="V-set"/>
    <property type="match status" value="1"/>
</dbReference>
<evidence type="ECO:0000256" key="7">
    <source>
        <dbReference type="SAM" id="SignalP"/>
    </source>
</evidence>
<accession>A0AAV9RTI6</accession>
<dbReference type="InterPro" id="IPR013106">
    <property type="entry name" value="Ig_V-set"/>
</dbReference>
<gene>
    <name evidence="9" type="ORF">CRENBAI_013191</name>
</gene>
<dbReference type="CDD" id="cd00096">
    <property type="entry name" value="Ig"/>
    <property type="match status" value="1"/>
</dbReference>